<accession>A0ABM9M574</accession>
<protein>
    <submittedName>
        <fullName evidence="2">Uncharacterized protein</fullName>
    </submittedName>
</protein>
<evidence type="ECO:0000313" key="2">
    <source>
        <dbReference type="EMBL" id="CAJ1510295.1"/>
    </source>
</evidence>
<name>A0ABM9M574_9MYCO</name>
<gene>
    <name evidence="2" type="ORF">MU0102_004098</name>
</gene>
<organism evidence="2 3">
    <name type="scientific">[Mycobacterium] holstebronense</name>
    <dbReference type="NCBI Taxonomy" id="3064288"/>
    <lineage>
        <taxon>Bacteria</taxon>
        <taxon>Bacillati</taxon>
        <taxon>Actinomycetota</taxon>
        <taxon>Actinomycetes</taxon>
        <taxon>Mycobacteriales</taxon>
        <taxon>Mycobacteriaceae</taxon>
        <taxon>Mycolicibacterium</taxon>
    </lineage>
</organism>
<reference evidence="2 3" key="1">
    <citation type="submission" date="2023-08" db="EMBL/GenBank/DDBJ databases">
        <authorList>
            <person name="Folkvardsen B D."/>
            <person name="Norman A."/>
        </authorList>
    </citation>
    <scope>NUCLEOTIDE SEQUENCE [LARGE SCALE GENOMIC DNA]</scope>
    <source>
        <strain evidence="2 3">Mu0102</strain>
    </source>
</reference>
<keyword evidence="1" id="KW-0732">Signal</keyword>
<keyword evidence="3" id="KW-1185">Reference proteome</keyword>
<feature type="signal peptide" evidence="1">
    <location>
        <begin position="1"/>
        <end position="18"/>
    </location>
</feature>
<dbReference type="RefSeq" id="WP_308484770.1">
    <property type="nucleotide sequence ID" value="NZ_OY726398.1"/>
</dbReference>
<dbReference type="EMBL" id="OY726398">
    <property type="protein sequence ID" value="CAJ1510295.1"/>
    <property type="molecule type" value="Genomic_DNA"/>
</dbReference>
<sequence length="248" mass="23653">MGSLSVLAAGVGIGAALAATPGVAFAGSNSVDGGAGALGVVAAFAAADIGDAVAGIGAAGSITPPTIPTDYANFAISFSGIPLYQSGTAFAVSDFGNFAIAHGDGAVATAWHGLFNYASATGDHSVADAGYGGGSFNSATVTGENSAAYAGWVNGITANGNVASVTGDFSTAYAGVPNGGIAGGSFNSSTVEGAHSFATTGLDGSSGNVASAIGDYTTDVVPATGAADTDLLGDGGTDFWADLWHLFS</sequence>
<evidence type="ECO:0000313" key="3">
    <source>
        <dbReference type="Proteomes" id="UP001190464"/>
    </source>
</evidence>
<evidence type="ECO:0000256" key="1">
    <source>
        <dbReference type="SAM" id="SignalP"/>
    </source>
</evidence>
<feature type="chain" id="PRO_5045310651" evidence="1">
    <location>
        <begin position="19"/>
        <end position="248"/>
    </location>
</feature>
<proteinExistence type="predicted"/>
<dbReference type="Proteomes" id="UP001190464">
    <property type="component" value="Chromosome"/>
</dbReference>